<organism evidence="1 2">
    <name type="scientific">Corchorus capsularis</name>
    <name type="common">Jute</name>
    <dbReference type="NCBI Taxonomy" id="210143"/>
    <lineage>
        <taxon>Eukaryota</taxon>
        <taxon>Viridiplantae</taxon>
        <taxon>Streptophyta</taxon>
        <taxon>Embryophyta</taxon>
        <taxon>Tracheophyta</taxon>
        <taxon>Spermatophyta</taxon>
        <taxon>Magnoliopsida</taxon>
        <taxon>eudicotyledons</taxon>
        <taxon>Gunneridae</taxon>
        <taxon>Pentapetalae</taxon>
        <taxon>rosids</taxon>
        <taxon>malvids</taxon>
        <taxon>Malvales</taxon>
        <taxon>Malvaceae</taxon>
        <taxon>Grewioideae</taxon>
        <taxon>Apeibeae</taxon>
        <taxon>Corchorus</taxon>
    </lineage>
</organism>
<comment type="caution">
    <text evidence="1">The sequence shown here is derived from an EMBL/GenBank/DDBJ whole genome shotgun (WGS) entry which is preliminary data.</text>
</comment>
<proteinExistence type="predicted"/>
<dbReference type="EMBL" id="AWWV01000451">
    <property type="protein sequence ID" value="OMP12081.1"/>
    <property type="molecule type" value="Genomic_DNA"/>
</dbReference>
<evidence type="ECO:0000313" key="1">
    <source>
        <dbReference type="EMBL" id="OMP12081.1"/>
    </source>
</evidence>
<gene>
    <name evidence="1" type="ORF">CCACVL1_00136</name>
</gene>
<dbReference type="Gramene" id="OMP12081">
    <property type="protein sequence ID" value="OMP12081"/>
    <property type="gene ID" value="CCACVL1_00136"/>
</dbReference>
<feature type="non-terminal residue" evidence="1">
    <location>
        <position position="1"/>
    </location>
</feature>
<evidence type="ECO:0000313" key="2">
    <source>
        <dbReference type="Proteomes" id="UP000188268"/>
    </source>
</evidence>
<keyword evidence="2" id="KW-1185">Reference proteome</keyword>
<reference evidence="1 2" key="1">
    <citation type="submission" date="2013-09" db="EMBL/GenBank/DDBJ databases">
        <title>Corchorus capsularis genome sequencing.</title>
        <authorList>
            <person name="Alam M."/>
            <person name="Haque M.S."/>
            <person name="Islam M.S."/>
            <person name="Emdad E.M."/>
            <person name="Islam M.M."/>
            <person name="Ahmed B."/>
            <person name="Halim A."/>
            <person name="Hossen Q.M.M."/>
            <person name="Hossain M.Z."/>
            <person name="Ahmed R."/>
            <person name="Khan M.M."/>
            <person name="Islam R."/>
            <person name="Rashid M.M."/>
            <person name="Khan S.A."/>
            <person name="Rahman M.S."/>
            <person name="Alam M."/>
        </authorList>
    </citation>
    <scope>NUCLEOTIDE SEQUENCE [LARGE SCALE GENOMIC DNA]</scope>
    <source>
        <strain evidence="2">cv. CVL-1</strain>
        <tissue evidence="1">Whole seedling</tissue>
    </source>
</reference>
<dbReference type="Proteomes" id="UP000188268">
    <property type="component" value="Unassembled WGS sequence"/>
</dbReference>
<protein>
    <submittedName>
        <fullName evidence="1">Uncharacterized protein</fullName>
    </submittedName>
</protein>
<dbReference type="AlphaFoldDB" id="A0A1R3KYB6"/>
<accession>A0A1R3KYB6</accession>
<sequence>ILSCNLYDVNIEYEQETDQ</sequence>
<name>A0A1R3KYB6_COCAP</name>